<dbReference type="InterPro" id="IPR013762">
    <property type="entry name" value="Integrase-like_cat_sf"/>
</dbReference>
<dbReference type="Proteomes" id="UP000440041">
    <property type="component" value="Unassembled WGS sequence"/>
</dbReference>
<keyword evidence="3" id="KW-0238">DNA-binding</keyword>
<keyword evidence="4" id="KW-0233">DNA recombination</keyword>
<evidence type="ECO:0000256" key="2">
    <source>
        <dbReference type="ARBA" id="ARBA00022908"/>
    </source>
</evidence>
<dbReference type="Gene3D" id="1.10.150.130">
    <property type="match status" value="1"/>
</dbReference>
<dbReference type="InterPro" id="IPR050090">
    <property type="entry name" value="Tyrosine_recombinase_XerCD"/>
</dbReference>
<organism evidence="6 7">
    <name type="scientific">Bifidobacterium apri</name>
    <dbReference type="NCBI Taxonomy" id="1769423"/>
    <lineage>
        <taxon>Bacteria</taxon>
        <taxon>Bacillati</taxon>
        <taxon>Actinomycetota</taxon>
        <taxon>Actinomycetes</taxon>
        <taxon>Bifidobacteriales</taxon>
        <taxon>Bifidobacteriaceae</taxon>
        <taxon>Bifidobacterium</taxon>
    </lineage>
</organism>
<dbReference type="InterPro" id="IPR004107">
    <property type="entry name" value="Integrase_SAM-like_N"/>
</dbReference>
<comment type="caution">
    <text evidence="6">The sequence shown here is derived from an EMBL/GenBank/DDBJ whole genome shotgun (WGS) entry which is preliminary data.</text>
</comment>
<evidence type="ECO:0000313" key="7">
    <source>
        <dbReference type="Proteomes" id="UP000440041"/>
    </source>
</evidence>
<evidence type="ECO:0000256" key="1">
    <source>
        <dbReference type="ARBA" id="ARBA00008857"/>
    </source>
</evidence>
<evidence type="ECO:0000256" key="3">
    <source>
        <dbReference type="ARBA" id="ARBA00023125"/>
    </source>
</evidence>
<dbReference type="GO" id="GO:0015074">
    <property type="term" value="P:DNA integration"/>
    <property type="evidence" value="ECO:0007669"/>
    <property type="project" value="UniProtKB-KW"/>
</dbReference>
<dbReference type="RefSeq" id="WP_152356363.1">
    <property type="nucleotide sequence ID" value="NZ_JBHLXF010000001.1"/>
</dbReference>
<name>A0A6A2VSY9_9BIFI</name>
<dbReference type="Pfam" id="PF14659">
    <property type="entry name" value="Phage_int_SAM_3"/>
    <property type="match status" value="1"/>
</dbReference>
<evidence type="ECO:0000313" key="6">
    <source>
        <dbReference type="EMBL" id="KAB8290577.1"/>
    </source>
</evidence>
<dbReference type="Pfam" id="PF00589">
    <property type="entry name" value="Phage_integrase"/>
    <property type="match status" value="1"/>
</dbReference>
<dbReference type="PANTHER" id="PTHR30349:SF64">
    <property type="entry name" value="PROPHAGE INTEGRASE INTD-RELATED"/>
    <property type="match status" value="1"/>
</dbReference>
<dbReference type="PROSITE" id="PS51898">
    <property type="entry name" value="TYR_RECOMBINASE"/>
    <property type="match status" value="1"/>
</dbReference>
<dbReference type="Gene3D" id="1.10.443.10">
    <property type="entry name" value="Intergrase catalytic core"/>
    <property type="match status" value="1"/>
</dbReference>
<dbReference type="OrthoDB" id="4326943at2"/>
<evidence type="ECO:0000256" key="4">
    <source>
        <dbReference type="ARBA" id="ARBA00023172"/>
    </source>
</evidence>
<dbReference type="EMBL" id="WBSO01000037">
    <property type="protein sequence ID" value="KAB8290577.1"/>
    <property type="molecule type" value="Genomic_DNA"/>
</dbReference>
<dbReference type="InterPro" id="IPR011010">
    <property type="entry name" value="DNA_brk_join_enz"/>
</dbReference>
<sequence>MPRKARSGIIHPYKVVRSKKLKDGTVREYVSWEAKVDGRRVSARTYRQCDEKIRGLLAERSELGVAGDPNIRFGAYLDTWLEGKRDTVDPGTFKMYKVVVRTHLAPYGNLRLSRISPQAVRRILGGLTAHDRFGNDSGRPLGFGGKRRVYGVLGQVFKQAVAERVVAFNPMLGVPVPRARDADRDVERVRTAFTVPELERLLGMSSRLGVPDGAVWWVLLLTGMRLGEMLGLTWDCVDLDGGFLRVDWKLEHVAREHGCGEPDSGGVYPCGYKLASKCPRSRLLVPSGFDCRELDSVYCLTRPKSHTGRVVPLVPELVEVLRRVKMIDPAGGLEGLVFHRPDGHPLSPTTVERLFRELCREAGVADAEHRVVHETRHSVVTLLFALGVDSGLVQEIVGHSSAAMSEHYRHAGLGERSAAMNRLEDGLGLRRLLPPADGGE</sequence>
<dbReference type="InterPro" id="IPR010998">
    <property type="entry name" value="Integrase_recombinase_N"/>
</dbReference>
<keyword evidence="7" id="KW-1185">Reference proteome</keyword>
<dbReference type="CDD" id="cd01189">
    <property type="entry name" value="INT_ICEBs1_C_like"/>
    <property type="match status" value="1"/>
</dbReference>
<keyword evidence="2" id="KW-0229">DNA integration</keyword>
<reference evidence="6 7" key="1">
    <citation type="submission" date="2019-09" db="EMBL/GenBank/DDBJ databases">
        <title>Characterization of the phylogenetic diversity of two novel species belonging to the genus Bifidobacterium: Bifidobacterium cebidarum sp. nov. and Bifidobacterium leontopitheci sp. nov.</title>
        <authorList>
            <person name="Lugli G.A."/>
            <person name="Duranti S."/>
            <person name="Milani C."/>
            <person name="Turroni F."/>
            <person name="Ventura M."/>
        </authorList>
    </citation>
    <scope>NUCLEOTIDE SEQUENCE [LARGE SCALE GENOMIC DNA]</scope>
    <source>
        <strain evidence="6 7">DSM 100238</strain>
    </source>
</reference>
<protein>
    <submittedName>
        <fullName evidence="6">Phage integrase family protein</fullName>
    </submittedName>
</protein>
<feature type="domain" description="Tyr recombinase" evidence="5">
    <location>
        <begin position="188"/>
        <end position="422"/>
    </location>
</feature>
<dbReference type="PANTHER" id="PTHR30349">
    <property type="entry name" value="PHAGE INTEGRASE-RELATED"/>
    <property type="match status" value="1"/>
</dbReference>
<gene>
    <name evidence="6" type="ORF">DSM100238_1866</name>
</gene>
<proteinExistence type="inferred from homology"/>
<dbReference type="AlphaFoldDB" id="A0A6A2VSY9"/>
<dbReference type="GO" id="GO:0003677">
    <property type="term" value="F:DNA binding"/>
    <property type="evidence" value="ECO:0007669"/>
    <property type="project" value="UniProtKB-KW"/>
</dbReference>
<dbReference type="SUPFAM" id="SSF56349">
    <property type="entry name" value="DNA breaking-rejoining enzymes"/>
    <property type="match status" value="1"/>
</dbReference>
<dbReference type="GO" id="GO:0006310">
    <property type="term" value="P:DNA recombination"/>
    <property type="evidence" value="ECO:0007669"/>
    <property type="project" value="UniProtKB-KW"/>
</dbReference>
<accession>A0A6A2VSY9</accession>
<dbReference type="InterPro" id="IPR002104">
    <property type="entry name" value="Integrase_catalytic"/>
</dbReference>
<evidence type="ECO:0000259" key="5">
    <source>
        <dbReference type="PROSITE" id="PS51898"/>
    </source>
</evidence>
<comment type="similarity">
    <text evidence="1">Belongs to the 'phage' integrase family.</text>
</comment>